<proteinExistence type="predicted"/>
<organism evidence="8">
    <name type="scientific">Naegleria gruberi</name>
    <name type="common">Amoeba</name>
    <dbReference type="NCBI Taxonomy" id="5762"/>
    <lineage>
        <taxon>Eukaryota</taxon>
        <taxon>Discoba</taxon>
        <taxon>Heterolobosea</taxon>
        <taxon>Tetramitia</taxon>
        <taxon>Eutetramitia</taxon>
        <taxon>Vahlkampfiidae</taxon>
        <taxon>Naegleria</taxon>
    </lineage>
</organism>
<dbReference type="InterPro" id="IPR001019">
    <property type="entry name" value="Gprotein_alpha_su"/>
</dbReference>
<feature type="binding site" evidence="5">
    <location>
        <position position="328"/>
    </location>
    <ligand>
        <name>GTP</name>
        <dbReference type="ChEBI" id="CHEBI:37565"/>
    </ligand>
</feature>
<feature type="binding site" evidence="6">
    <location>
        <position position="29"/>
    </location>
    <ligand>
        <name>Mg(2+)</name>
        <dbReference type="ChEBI" id="CHEBI:18420"/>
    </ligand>
</feature>
<dbReference type="InterPro" id="IPR027417">
    <property type="entry name" value="P-loop_NTPase"/>
</dbReference>
<keyword evidence="3 5" id="KW-0342">GTP-binding</keyword>
<dbReference type="InParanoid" id="D2VX12"/>
<dbReference type="OrthoDB" id="5817230at2759"/>
<gene>
    <name evidence="7" type="ORF">NAEGRDRAFT_81534</name>
</gene>
<feature type="binding site" evidence="6">
    <location>
        <position position="182"/>
    </location>
    <ligand>
        <name>Mg(2+)</name>
        <dbReference type="ChEBI" id="CHEBI:18420"/>
    </ligand>
</feature>
<keyword evidence="8" id="KW-1185">Reference proteome</keyword>
<dbReference type="GO" id="GO:0001664">
    <property type="term" value="F:G protein-coupled receptor binding"/>
    <property type="evidence" value="ECO:0007669"/>
    <property type="project" value="TreeGrafter"/>
</dbReference>
<evidence type="ECO:0000313" key="8">
    <source>
        <dbReference type="Proteomes" id="UP000006671"/>
    </source>
</evidence>
<evidence type="ECO:0000256" key="3">
    <source>
        <dbReference type="ARBA" id="ARBA00023134"/>
    </source>
</evidence>
<dbReference type="PROSITE" id="PS51882">
    <property type="entry name" value="G_ALPHA"/>
    <property type="match status" value="1"/>
</dbReference>
<sequence>MSHHHHQNTLAVDNTVNLLLLGISESGKSTLFKQVKILHQNGYSKEELMSFKITIQNNLVLGMAALIDAAQQLNFISPQTITQQGSTTTTTTTTTEDSALYEHIATILKRSSSADTLAFDSTKLVSIQYVWKHEKIQQAYHQRHSTYQIIDNLNYFLDDLDRIGSSQYVPTIDDILHCRLRTTGVHETKFEFGGLGMRLVDVGGQRNQRKKWIHVFDNVTALIFVVSLVEYNQVLEEDPSTIRMNESMLLFEELVNCSVFYDKPVMLFLNKVDSFNELIKKVDISETCFKDYSGKKNSAPDAIKFIEQKFKSLRENKDADVFTEVTCAIDTNNIRKVLENLKTIILKESLSSK</sequence>
<feature type="binding site" evidence="5">
    <location>
        <begin position="176"/>
        <end position="182"/>
    </location>
    <ligand>
        <name>GTP</name>
        <dbReference type="ChEBI" id="CHEBI:37565"/>
    </ligand>
</feature>
<dbReference type="Proteomes" id="UP000006671">
    <property type="component" value="Unassembled WGS sequence"/>
</dbReference>
<keyword evidence="2 5" id="KW-0547">Nucleotide-binding</keyword>
<accession>D2VX12</accession>
<reference evidence="7 8" key="1">
    <citation type="journal article" date="2010" name="Cell">
        <title>The genome of Naegleria gruberi illuminates early eukaryotic versatility.</title>
        <authorList>
            <person name="Fritz-Laylin L.K."/>
            <person name="Prochnik S.E."/>
            <person name="Ginger M.L."/>
            <person name="Dacks J.B."/>
            <person name="Carpenter M.L."/>
            <person name="Field M.C."/>
            <person name="Kuo A."/>
            <person name="Paredez A."/>
            <person name="Chapman J."/>
            <person name="Pham J."/>
            <person name="Shu S."/>
            <person name="Neupane R."/>
            <person name="Cipriano M."/>
            <person name="Mancuso J."/>
            <person name="Tu H."/>
            <person name="Salamov A."/>
            <person name="Lindquist E."/>
            <person name="Shapiro H."/>
            <person name="Lucas S."/>
            <person name="Grigoriev I.V."/>
            <person name="Cande W.Z."/>
            <person name="Fulton C."/>
            <person name="Rokhsar D.S."/>
            <person name="Dawson S.C."/>
        </authorList>
    </citation>
    <scope>NUCLEOTIDE SEQUENCE [LARGE SCALE GENOMIC DNA]</scope>
    <source>
        <strain evidence="7 8">NEG-M</strain>
    </source>
</reference>
<dbReference type="SMART" id="SM00275">
    <property type="entry name" value="G_alpha"/>
    <property type="match status" value="1"/>
</dbReference>
<dbReference type="GO" id="GO:0005737">
    <property type="term" value="C:cytoplasm"/>
    <property type="evidence" value="ECO:0007669"/>
    <property type="project" value="TreeGrafter"/>
</dbReference>
<dbReference type="AlphaFoldDB" id="D2VX12"/>
<dbReference type="InterPro" id="IPR011025">
    <property type="entry name" value="GproteinA_insert"/>
</dbReference>
<dbReference type="OMA" id="HETKFEF"/>
<dbReference type="VEuPathDB" id="AmoebaDB:NAEGRDRAFT_81534"/>
<dbReference type="RefSeq" id="XP_002671347.1">
    <property type="nucleotide sequence ID" value="XM_002671301.1"/>
</dbReference>
<dbReference type="FunFam" id="3.40.50.300:FF:000692">
    <property type="entry name" value="Guanine nucleotide-binding protein subunit alpha"/>
    <property type="match status" value="1"/>
</dbReference>
<dbReference type="SUPFAM" id="SSF52540">
    <property type="entry name" value="P-loop containing nucleoside triphosphate hydrolases"/>
    <property type="match status" value="1"/>
</dbReference>
<dbReference type="EMBL" id="GG738906">
    <property type="protein sequence ID" value="EFC38603.1"/>
    <property type="molecule type" value="Genomic_DNA"/>
</dbReference>
<dbReference type="STRING" id="5762.D2VX12"/>
<evidence type="ECO:0000256" key="1">
    <source>
        <dbReference type="ARBA" id="ARBA00022723"/>
    </source>
</evidence>
<dbReference type="CDD" id="cd00066">
    <property type="entry name" value="G-alpha"/>
    <property type="match status" value="1"/>
</dbReference>
<evidence type="ECO:0000256" key="6">
    <source>
        <dbReference type="PIRSR" id="PIRSR601019-2"/>
    </source>
</evidence>
<dbReference type="GO" id="GO:0005525">
    <property type="term" value="F:GTP binding"/>
    <property type="evidence" value="ECO:0007669"/>
    <property type="project" value="UniProtKB-KW"/>
</dbReference>
<dbReference type="PANTHER" id="PTHR10218">
    <property type="entry name" value="GTP-BINDING PROTEIN ALPHA SUBUNIT"/>
    <property type="match status" value="1"/>
</dbReference>
<dbReference type="eggNOG" id="KOG0082">
    <property type="taxonomic scope" value="Eukaryota"/>
</dbReference>
<protein>
    <submittedName>
        <fullName evidence="7">Predicted protein</fullName>
    </submittedName>
</protein>
<dbReference type="GO" id="GO:0046872">
    <property type="term" value="F:metal ion binding"/>
    <property type="evidence" value="ECO:0007669"/>
    <property type="project" value="UniProtKB-KW"/>
</dbReference>
<evidence type="ECO:0000313" key="7">
    <source>
        <dbReference type="EMBL" id="EFC38603.1"/>
    </source>
</evidence>
<feature type="binding site" evidence="5">
    <location>
        <begin position="201"/>
        <end position="205"/>
    </location>
    <ligand>
        <name>GTP</name>
        <dbReference type="ChEBI" id="CHEBI:37565"/>
    </ligand>
</feature>
<dbReference type="GO" id="GO:0003924">
    <property type="term" value="F:GTPase activity"/>
    <property type="evidence" value="ECO:0007669"/>
    <property type="project" value="InterPro"/>
</dbReference>
<dbReference type="GeneID" id="8858092"/>
<dbReference type="SUPFAM" id="SSF47895">
    <property type="entry name" value="Transducin (alpha subunit), insertion domain"/>
    <property type="match status" value="1"/>
</dbReference>
<keyword evidence="6" id="KW-0460">Magnesium</keyword>
<dbReference type="GO" id="GO:0005834">
    <property type="term" value="C:heterotrimeric G-protein complex"/>
    <property type="evidence" value="ECO:0007669"/>
    <property type="project" value="TreeGrafter"/>
</dbReference>
<dbReference type="Gene3D" id="3.40.50.300">
    <property type="entry name" value="P-loop containing nucleotide triphosphate hydrolases"/>
    <property type="match status" value="1"/>
</dbReference>
<evidence type="ECO:0000256" key="5">
    <source>
        <dbReference type="PIRSR" id="PIRSR601019-1"/>
    </source>
</evidence>
<feature type="binding site" evidence="5">
    <location>
        <begin position="270"/>
        <end position="273"/>
    </location>
    <ligand>
        <name>GTP</name>
        <dbReference type="ChEBI" id="CHEBI:37565"/>
    </ligand>
</feature>
<dbReference type="Gene3D" id="1.10.400.10">
    <property type="entry name" value="GI Alpha 1, domain 2-like"/>
    <property type="match status" value="1"/>
</dbReference>
<name>D2VX12_NAEGR</name>
<dbReference type="GO" id="GO:0031683">
    <property type="term" value="F:G-protein beta/gamma-subunit complex binding"/>
    <property type="evidence" value="ECO:0007669"/>
    <property type="project" value="InterPro"/>
</dbReference>
<keyword evidence="1 6" id="KW-0479">Metal-binding</keyword>
<dbReference type="PRINTS" id="PR00318">
    <property type="entry name" value="GPROTEINA"/>
</dbReference>
<dbReference type="PANTHER" id="PTHR10218:SF302">
    <property type="entry name" value="GUANINE NUCLEOTIDE-BINDING PROTEIN ALPHA-5 SUBUNIT"/>
    <property type="match status" value="1"/>
</dbReference>
<feature type="binding site" evidence="5">
    <location>
        <begin position="25"/>
        <end position="30"/>
    </location>
    <ligand>
        <name>GTP</name>
        <dbReference type="ChEBI" id="CHEBI:37565"/>
    </ligand>
</feature>
<evidence type="ECO:0000256" key="2">
    <source>
        <dbReference type="ARBA" id="ARBA00022741"/>
    </source>
</evidence>
<keyword evidence="4" id="KW-0807">Transducer</keyword>
<dbReference type="GO" id="GO:0007188">
    <property type="term" value="P:adenylate cyclase-modulating G protein-coupled receptor signaling pathway"/>
    <property type="evidence" value="ECO:0007669"/>
    <property type="project" value="TreeGrafter"/>
</dbReference>
<evidence type="ECO:0000256" key="4">
    <source>
        <dbReference type="ARBA" id="ARBA00023224"/>
    </source>
</evidence>
<dbReference type="Pfam" id="PF00503">
    <property type="entry name" value="G-alpha"/>
    <property type="match status" value="1"/>
</dbReference>
<dbReference type="KEGG" id="ngr:NAEGRDRAFT_81534"/>